<feature type="domain" description="HNH nuclease" evidence="1">
    <location>
        <begin position="19"/>
        <end position="78"/>
    </location>
</feature>
<dbReference type="SMART" id="SM00507">
    <property type="entry name" value="HNHc"/>
    <property type="match status" value="1"/>
</dbReference>
<reference evidence="2 3" key="1">
    <citation type="submission" date="2021-03" db="EMBL/GenBank/DDBJ databases">
        <title>Genomic Encyclopedia of Type Strains, Phase IV (KMG-IV): sequencing the most valuable type-strain genomes for metagenomic binning, comparative biology and taxonomic classification.</title>
        <authorList>
            <person name="Goeker M."/>
        </authorList>
    </citation>
    <scope>NUCLEOTIDE SEQUENCE [LARGE SCALE GENOMIC DNA]</scope>
    <source>
        <strain evidence="2 3">DSM 26048</strain>
    </source>
</reference>
<evidence type="ECO:0000259" key="1">
    <source>
        <dbReference type="SMART" id="SM00507"/>
    </source>
</evidence>
<dbReference type="Gene3D" id="1.10.30.50">
    <property type="match status" value="1"/>
</dbReference>
<protein>
    <recommendedName>
        <fullName evidence="1">HNH nuclease domain-containing protein</fullName>
    </recommendedName>
</protein>
<dbReference type="InterPro" id="IPR002711">
    <property type="entry name" value="HNH"/>
</dbReference>
<gene>
    <name evidence="2" type="ORF">J2Z66_004145</name>
</gene>
<comment type="caution">
    <text evidence="2">The sequence shown here is derived from an EMBL/GenBank/DDBJ whole genome shotgun (WGS) entry which is preliminary data.</text>
</comment>
<dbReference type="Gene3D" id="3.40.50.300">
    <property type="entry name" value="P-loop containing nucleotide triphosphate hydrolases"/>
    <property type="match status" value="1"/>
</dbReference>
<keyword evidence="3" id="KW-1185">Reference proteome</keyword>
<accession>A0ABS4IZW0</accession>
<sequence>MAKYVVLHNFYGSEKWQTFRMLIINQRGLSCEYCGNPVAKSSELTLHHIKELTPENVHDTNISLNPENIMVVHHECHNKIHGRFGHQMTNGVFIVFGPPMAGKTTYVRDRMSRGDLVVDMDQLYSAVSLLPDYDKPNNLFGNVIGIHNLLIDNIKTRLGKWSSAWVIGGYADRYKRERLVSNLGAELIFCDVSKEECMRRLEIDEDRRYRKAEWKEYINKWFDNYHP</sequence>
<proteinExistence type="predicted"/>
<dbReference type="Pfam" id="PF01844">
    <property type="entry name" value="HNH"/>
    <property type="match status" value="1"/>
</dbReference>
<evidence type="ECO:0000313" key="2">
    <source>
        <dbReference type="EMBL" id="MBP1992536.1"/>
    </source>
</evidence>
<dbReference type="CDD" id="cd00085">
    <property type="entry name" value="HNHc"/>
    <property type="match status" value="1"/>
</dbReference>
<dbReference type="SUPFAM" id="SSF52540">
    <property type="entry name" value="P-loop containing nucleoside triphosphate hydrolases"/>
    <property type="match status" value="1"/>
</dbReference>
<dbReference type="RefSeq" id="WP_209973635.1">
    <property type="nucleotide sequence ID" value="NZ_JAGGLB010000014.1"/>
</dbReference>
<evidence type="ECO:0000313" key="3">
    <source>
        <dbReference type="Proteomes" id="UP001519287"/>
    </source>
</evidence>
<dbReference type="Proteomes" id="UP001519287">
    <property type="component" value="Unassembled WGS sequence"/>
</dbReference>
<organism evidence="2 3">
    <name type="scientific">Paenibacillus eucommiae</name>
    <dbReference type="NCBI Taxonomy" id="1355755"/>
    <lineage>
        <taxon>Bacteria</taxon>
        <taxon>Bacillati</taxon>
        <taxon>Bacillota</taxon>
        <taxon>Bacilli</taxon>
        <taxon>Bacillales</taxon>
        <taxon>Paenibacillaceae</taxon>
        <taxon>Paenibacillus</taxon>
    </lineage>
</organism>
<dbReference type="EMBL" id="JAGGLB010000014">
    <property type="protein sequence ID" value="MBP1992536.1"/>
    <property type="molecule type" value="Genomic_DNA"/>
</dbReference>
<dbReference type="InterPro" id="IPR027417">
    <property type="entry name" value="P-loop_NTPase"/>
</dbReference>
<name>A0ABS4IZW0_9BACL</name>
<dbReference type="InterPro" id="IPR003615">
    <property type="entry name" value="HNH_nuc"/>
</dbReference>